<evidence type="ECO:0000256" key="1">
    <source>
        <dbReference type="SAM" id="MobiDB-lite"/>
    </source>
</evidence>
<dbReference type="EMBL" id="JAFKCU010000003">
    <property type="protein sequence ID" value="MBN7816529.1"/>
    <property type="molecule type" value="Genomic_DNA"/>
</dbReference>
<protein>
    <submittedName>
        <fullName evidence="2">Uncharacterized protein</fullName>
    </submittedName>
</protein>
<feature type="region of interest" description="Disordered" evidence="1">
    <location>
        <begin position="29"/>
        <end position="52"/>
    </location>
</feature>
<name>A0ABS3CHG4_9BACT</name>
<proteinExistence type="predicted"/>
<feature type="compositionally biased region" description="Polar residues" evidence="1">
    <location>
        <begin position="42"/>
        <end position="52"/>
    </location>
</feature>
<keyword evidence="3" id="KW-1185">Reference proteome</keyword>
<dbReference type="Proteomes" id="UP000664480">
    <property type="component" value="Unassembled WGS sequence"/>
</dbReference>
<reference evidence="2 3" key="1">
    <citation type="submission" date="2021-03" db="EMBL/GenBank/DDBJ databases">
        <title>novel species isolated from a fishpond in China.</title>
        <authorList>
            <person name="Lu H."/>
            <person name="Cai Z."/>
        </authorList>
    </citation>
    <scope>NUCLEOTIDE SEQUENCE [LARGE SCALE GENOMIC DNA]</scope>
    <source>
        <strain evidence="2 3">YJ13C</strain>
    </source>
</reference>
<comment type="caution">
    <text evidence="2">The sequence shown here is derived from an EMBL/GenBank/DDBJ whole genome shotgun (WGS) entry which is preliminary data.</text>
</comment>
<accession>A0ABS3CHG4</accession>
<evidence type="ECO:0000313" key="2">
    <source>
        <dbReference type="EMBL" id="MBN7816529.1"/>
    </source>
</evidence>
<organism evidence="2 3">
    <name type="scientific">Algoriphagus pacificus</name>
    <dbReference type="NCBI Taxonomy" id="2811234"/>
    <lineage>
        <taxon>Bacteria</taxon>
        <taxon>Pseudomonadati</taxon>
        <taxon>Bacteroidota</taxon>
        <taxon>Cytophagia</taxon>
        <taxon>Cytophagales</taxon>
        <taxon>Cyclobacteriaceae</taxon>
        <taxon>Algoriphagus</taxon>
    </lineage>
</organism>
<dbReference type="RefSeq" id="WP_206587206.1">
    <property type="nucleotide sequence ID" value="NZ_JAFKCU010000003.1"/>
</dbReference>
<gene>
    <name evidence="2" type="ORF">J0A69_13865</name>
</gene>
<feature type="compositionally biased region" description="Low complexity" evidence="1">
    <location>
        <begin position="30"/>
        <end position="41"/>
    </location>
</feature>
<evidence type="ECO:0000313" key="3">
    <source>
        <dbReference type="Proteomes" id="UP000664480"/>
    </source>
</evidence>
<sequence length="192" mass="21895">MEKISLHELQFFLEEDLFLIPEDKQQLENSSSQVVQPSSKSTPAEVQESQEVYDSPIIEEEKIESEPIQVKGSFSNGLLIVHEEEELNAEVMDMLVKMINAVGKSMNEVGMVSSEILEGRSLEDFMALNAHTILKFGRISHPVNSVPAIPYEVYTDRETQYLFADSLSQIAEDKMMKRKLWNALQILFNINK</sequence>